<name>A0A084AN67_STACB</name>
<dbReference type="PROSITE" id="PS50048">
    <property type="entry name" value="ZN2_CY6_FUNGAL_2"/>
    <property type="match status" value="1"/>
</dbReference>
<accession>A0A084AN67</accession>
<dbReference type="PANTHER" id="PTHR31668:SF20">
    <property type="entry name" value="ZN(II)2CYS6 TRANSCRIPTION FACTOR (EUROFUNG)"/>
    <property type="match status" value="1"/>
</dbReference>
<dbReference type="CDD" id="cd12148">
    <property type="entry name" value="fungal_TF_MHR"/>
    <property type="match status" value="1"/>
</dbReference>
<organism evidence="4 5">
    <name type="scientific">Stachybotrys chartarum (strain CBS 109288 / IBT 7711)</name>
    <name type="common">Toxic black mold</name>
    <name type="synonym">Stilbospora chartarum</name>
    <dbReference type="NCBI Taxonomy" id="1280523"/>
    <lineage>
        <taxon>Eukaryota</taxon>
        <taxon>Fungi</taxon>
        <taxon>Dikarya</taxon>
        <taxon>Ascomycota</taxon>
        <taxon>Pezizomycotina</taxon>
        <taxon>Sordariomycetes</taxon>
        <taxon>Hypocreomycetidae</taxon>
        <taxon>Hypocreales</taxon>
        <taxon>Stachybotryaceae</taxon>
        <taxon>Stachybotrys</taxon>
    </lineage>
</organism>
<sequence>MSHDGHQSLDRAGAASNPKHTRSSSCELKSPASKRSQVPRACERCKRLRRGCSEYRPCRRCVDAGLRDQCHGGGSPLQVVHSPTNGSGSNYQRLAALLPSHVLEHCSRRFFETLHPTIPVLTDQYLTRLRSVALYAETGIESLCVLVAMCAQVLLQAEEPEGLLEVDDGVETKAAYGRLLLEAARSVQRTLPARLPPSIEVCLFTFFLYACETSLSHHSQAFRCLREATTMLMLFRPPEADEVVQLVHARLFWVLLISERSHAIRYRRPLTLSICHDTPKLRLADPALAGFSSLAALFTPVDTSFVAMLNQEIMLMPPSASGLDSIEAAVNAALSPGIALHDTQKANLRVTQLWLRIIIWQLRLRLGWLVEESLRPSQTFRFPMEVAKDLMLSTRDLPLSSLIVHGVGLTEKMFDIASTLIDVLARVPATPTTAMVFTDSRHQHLAYIRSIIVRLPGGTTIYDDLLEKHIQQALPDQAS</sequence>
<evidence type="ECO:0000256" key="2">
    <source>
        <dbReference type="SAM" id="MobiDB-lite"/>
    </source>
</evidence>
<dbReference type="InterPro" id="IPR001138">
    <property type="entry name" value="Zn2Cys6_DnaBD"/>
</dbReference>
<gene>
    <name evidence="4" type="ORF">S7711_06792</name>
</gene>
<dbReference type="CDD" id="cd00067">
    <property type="entry name" value="GAL4"/>
    <property type="match status" value="1"/>
</dbReference>
<keyword evidence="1" id="KW-0539">Nucleus</keyword>
<dbReference type="InterPro" id="IPR050797">
    <property type="entry name" value="Carb_Metab_Trans_Reg"/>
</dbReference>
<dbReference type="AlphaFoldDB" id="A0A084AN67"/>
<dbReference type="GO" id="GO:0000981">
    <property type="term" value="F:DNA-binding transcription factor activity, RNA polymerase II-specific"/>
    <property type="evidence" value="ECO:0007669"/>
    <property type="project" value="InterPro"/>
</dbReference>
<feature type="region of interest" description="Disordered" evidence="2">
    <location>
        <begin position="1"/>
        <end position="32"/>
    </location>
</feature>
<dbReference type="PANTHER" id="PTHR31668">
    <property type="entry name" value="GLUCOSE TRANSPORT TRANSCRIPTION REGULATOR RGT1-RELATED-RELATED"/>
    <property type="match status" value="1"/>
</dbReference>
<dbReference type="PROSITE" id="PS00463">
    <property type="entry name" value="ZN2_CY6_FUNGAL_1"/>
    <property type="match status" value="1"/>
</dbReference>
<evidence type="ECO:0000313" key="4">
    <source>
        <dbReference type="EMBL" id="KEY66746.1"/>
    </source>
</evidence>
<keyword evidence="5" id="KW-1185">Reference proteome</keyword>
<dbReference type="SUPFAM" id="SSF57701">
    <property type="entry name" value="Zn2/Cys6 DNA-binding domain"/>
    <property type="match status" value="1"/>
</dbReference>
<evidence type="ECO:0000259" key="3">
    <source>
        <dbReference type="PROSITE" id="PS50048"/>
    </source>
</evidence>
<reference evidence="4 5" key="1">
    <citation type="journal article" date="2014" name="BMC Genomics">
        <title>Comparative genome sequencing reveals chemotype-specific gene clusters in the toxigenic black mold Stachybotrys.</title>
        <authorList>
            <person name="Semeiks J."/>
            <person name="Borek D."/>
            <person name="Otwinowski Z."/>
            <person name="Grishin N.V."/>
        </authorList>
    </citation>
    <scope>NUCLEOTIDE SEQUENCE [LARGE SCALE GENOMIC DNA]</scope>
    <source>
        <strain evidence="5">CBS 109288 / IBT 7711</strain>
    </source>
</reference>
<dbReference type="Proteomes" id="UP000028045">
    <property type="component" value="Unassembled WGS sequence"/>
</dbReference>
<protein>
    <recommendedName>
        <fullName evidence="3">Zn(2)-C6 fungal-type domain-containing protein</fullName>
    </recommendedName>
</protein>
<feature type="domain" description="Zn(2)-C6 fungal-type" evidence="3">
    <location>
        <begin position="41"/>
        <end position="70"/>
    </location>
</feature>
<evidence type="ECO:0000313" key="5">
    <source>
        <dbReference type="Proteomes" id="UP000028045"/>
    </source>
</evidence>
<proteinExistence type="predicted"/>
<dbReference type="EMBL" id="KL648647">
    <property type="protein sequence ID" value="KEY66746.1"/>
    <property type="molecule type" value="Genomic_DNA"/>
</dbReference>
<evidence type="ECO:0000256" key="1">
    <source>
        <dbReference type="ARBA" id="ARBA00023242"/>
    </source>
</evidence>
<dbReference type="InterPro" id="IPR036864">
    <property type="entry name" value="Zn2-C6_fun-type_DNA-bd_sf"/>
</dbReference>
<dbReference type="OrthoDB" id="4132249at2759"/>
<dbReference type="GO" id="GO:0008270">
    <property type="term" value="F:zinc ion binding"/>
    <property type="evidence" value="ECO:0007669"/>
    <property type="project" value="InterPro"/>
</dbReference>
<dbReference type="HOGENOM" id="CLU_016574_3_0_1"/>